<evidence type="ECO:0000256" key="4">
    <source>
        <dbReference type="ARBA" id="ARBA00011905"/>
    </source>
</evidence>
<comment type="similarity">
    <text evidence="3">Belongs to the class I-like SAM-binding methyltransferase superfamily. TPMT family.</text>
</comment>
<dbReference type="Gene3D" id="3.40.50.150">
    <property type="entry name" value="Vaccinia Virus protein VP39"/>
    <property type="match status" value="1"/>
</dbReference>
<dbReference type="EMBL" id="MORL01000012">
    <property type="protein sequence ID" value="OIN57436.1"/>
    <property type="molecule type" value="Genomic_DNA"/>
</dbReference>
<evidence type="ECO:0000256" key="6">
    <source>
        <dbReference type="ARBA" id="ARBA00022603"/>
    </source>
</evidence>
<evidence type="ECO:0000256" key="3">
    <source>
        <dbReference type="ARBA" id="ARBA00008145"/>
    </source>
</evidence>
<dbReference type="PANTHER" id="PTHR10259">
    <property type="entry name" value="THIOPURINE S-METHYLTRANSFERASE"/>
    <property type="match status" value="1"/>
</dbReference>
<dbReference type="SUPFAM" id="SSF53335">
    <property type="entry name" value="S-adenosyl-L-methionine-dependent methyltransferases"/>
    <property type="match status" value="1"/>
</dbReference>
<proteinExistence type="inferred from homology"/>
<name>A0A1S2VGV6_9BACT</name>
<evidence type="ECO:0000313" key="9">
    <source>
        <dbReference type="EMBL" id="OIN57436.1"/>
    </source>
</evidence>
<dbReference type="RefSeq" id="WP_071504896.1">
    <property type="nucleotide sequence ID" value="NZ_MORL01000012.1"/>
</dbReference>
<dbReference type="InterPro" id="IPR008854">
    <property type="entry name" value="TPMT"/>
</dbReference>
<dbReference type="GO" id="GO:0005737">
    <property type="term" value="C:cytoplasm"/>
    <property type="evidence" value="ECO:0007669"/>
    <property type="project" value="UniProtKB-SubCell"/>
</dbReference>
<keyword evidence="7 9" id="KW-0808">Transferase</keyword>
<organism evidence="9 10">
    <name type="scientific">Arsenicibacter rosenii</name>
    <dbReference type="NCBI Taxonomy" id="1750698"/>
    <lineage>
        <taxon>Bacteria</taxon>
        <taxon>Pseudomonadati</taxon>
        <taxon>Bacteroidota</taxon>
        <taxon>Cytophagia</taxon>
        <taxon>Cytophagales</taxon>
        <taxon>Spirosomataceae</taxon>
        <taxon>Arsenicibacter</taxon>
    </lineage>
</organism>
<dbReference type="GO" id="GO:0008119">
    <property type="term" value="F:thiopurine S-methyltransferase activity"/>
    <property type="evidence" value="ECO:0007669"/>
    <property type="project" value="UniProtKB-EC"/>
</dbReference>
<gene>
    <name evidence="9" type="ORF">BLX24_19595</name>
</gene>
<dbReference type="InterPro" id="IPR029063">
    <property type="entry name" value="SAM-dependent_MTases_sf"/>
</dbReference>
<evidence type="ECO:0000313" key="10">
    <source>
        <dbReference type="Proteomes" id="UP000181790"/>
    </source>
</evidence>
<dbReference type="OrthoDB" id="9778208at2"/>
<dbReference type="HAMAP" id="MF_00812">
    <property type="entry name" value="Thiopur_methtran"/>
    <property type="match status" value="1"/>
</dbReference>
<dbReference type="AlphaFoldDB" id="A0A1S2VGV6"/>
<comment type="subcellular location">
    <subcellularLocation>
        <location evidence="2">Cytoplasm</location>
    </subcellularLocation>
</comment>
<keyword evidence="5" id="KW-0963">Cytoplasm</keyword>
<dbReference type="Pfam" id="PF05724">
    <property type="entry name" value="TPMT"/>
    <property type="match status" value="1"/>
</dbReference>
<keyword evidence="8" id="KW-0949">S-adenosyl-L-methionine</keyword>
<evidence type="ECO:0000256" key="8">
    <source>
        <dbReference type="ARBA" id="ARBA00022691"/>
    </source>
</evidence>
<reference evidence="9 10" key="1">
    <citation type="submission" date="2016-10" db="EMBL/GenBank/DDBJ databases">
        <title>Arsenicibacter rosenii gen. nov., sp. nov., an efficient arsenic-methylating bacterium isolated from an arsenic-contaminated paddy soil.</title>
        <authorList>
            <person name="Huang K."/>
        </authorList>
    </citation>
    <scope>NUCLEOTIDE SEQUENCE [LARGE SCALE GENOMIC DNA]</scope>
    <source>
        <strain evidence="9 10">SM-1</strain>
    </source>
</reference>
<evidence type="ECO:0000256" key="7">
    <source>
        <dbReference type="ARBA" id="ARBA00022679"/>
    </source>
</evidence>
<comment type="caution">
    <text evidence="9">The sequence shown here is derived from an EMBL/GenBank/DDBJ whole genome shotgun (WGS) entry which is preliminary data.</text>
</comment>
<keyword evidence="6 9" id="KW-0489">Methyltransferase</keyword>
<protein>
    <recommendedName>
        <fullName evidence="4">thiopurine S-methyltransferase</fullName>
        <ecNumber evidence="4">2.1.1.67</ecNumber>
    </recommendedName>
</protein>
<dbReference type="PIRSF" id="PIRSF023956">
    <property type="entry name" value="Thiopurine_S-methyltransferase"/>
    <property type="match status" value="1"/>
</dbReference>
<dbReference type="EC" id="2.1.1.67" evidence="4"/>
<sequence>MEAQFWVKSWELEGQYTSFHRRDIHPYLLQHLPPSTLAGKTVLIPLCGKTLDLLYFSQFARKVIGVELVEKAVLQFFQENDIPYQRCGNRFNSGNLTIICGDFFALTAEDTGSLDLVYDRASLVALPRPMRLTYLQKLEELTHPGTTYFLNTLEYAPSMETPPFSIDPTEVSRYFTNYAIRHVESPVLPNHGMVRKYGLSFLIEHGFVMKKLYNLEQQTSNAYSMAASAF</sequence>
<evidence type="ECO:0000256" key="2">
    <source>
        <dbReference type="ARBA" id="ARBA00004496"/>
    </source>
</evidence>
<dbReference type="InterPro" id="IPR025835">
    <property type="entry name" value="Thiopurine_S-MeTrfase"/>
</dbReference>
<dbReference type="Proteomes" id="UP000181790">
    <property type="component" value="Unassembled WGS sequence"/>
</dbReference>
<dbReference type="GO" id="GO:0032259">
    <property type="term" value="P:methylation"/>
    <property type="evidence" value="ECO:0007669"/>
    <property type="project" value="UniProtKB-KW"/>
</dbReference>
<keyword evidence="10" id="KW-1185">Reference proteome</keyword>
<evidence type="ECO:0000256" key="5">
    <source>
        <dbReference type="ARBA" id="ARBA00022490"/>
    </source>
</evidence>
<dbReference type="PANTHER" id="PTHR10259:SF11">
    <property type="entry name" value="THIOPURINE S-METHYLTRANSFERASE"/>
    <property type="match status" value="1"/>
</dbReference>
<evidence type="ECO:0000256" key="1">
    <source>
        <dbReference type="ARBA" id="ARBA00000903"/>
    </source>
</evidence>
<comment type="catalytic activity">
    <reaction evidence="1">
        <text>S-adenosyl-L-methionine + a thiopurine = S-adenosyl-L-homocysteine + a thiopurine S-methylether.</text>
        <dbReference type="EC" id="2.1.1.67"/>
    </reaction>
</comment>
<dbReference type="PROSITE" id="PS51585">
    <property type="entry name" value="SAM_MT_TPMT"/>
    <property type="match status" value="1"/>
</dbReference>
<accession>A0A1S2VGV6</accession>